<evidence type="ECO:0000313" key="8">
    <source>
        <dbReference type="Proteomes" id="UP001054252"/>
    </source>
</evidence>
<keyword evidence="5" id="KW-0067">ATP-binding</keyword>
<sequence>MIPDSMSLQIFFKFLKKISVESRVRERRPPSTLHEELFRRQFRRLPSALEEELCRQFSLAELRAATNNFANDSIIGTGGHSLGSGYKGIIDGGTLVAVKRCSRCSISSLDGIEYFRTEMKLICQLRHQNLVSLLGFCYENGERMLVYEYMTNRALCDHLHAGADPLPWKRRLEICIGASRGLHYLHTGAKYLIIHHDIRSSNIRLDNKWTAKLADFGFSKIGSPSMSKPKPKVLTKMESLPSRNNGYMAPEYQMRGELTEKCDVFSLGVVLFEVLCGRLVKEFVNSKENVVFWISKCIKAGSIHDIIDPYLKGKLAPACLIEFVEIALSCVHPKASERPSIGEVEVKLELALELQEKADLVMKVVNPQGGYTYEEVPFRLSVSDYYEIWNNEYLSSPDNVSNGDCVSA</sequence>
<dbReference type="PANTHER" id="PTHR27003:SF451">
    <property type="entry name" value="PROTEIN KINASE DOMAIN-CONTAINING PROTEIN"/>
    <property type="match status" value="1"/>
</dbReference>
<comment type="caution">
    <text evidence="7">The sequence shown here is derived from an EMBL/GenBank/DDBJ whole genome shotgun (WGS) entry which is preliminary data.</text>
</comment>
<evidence type="ECO:0000259" key="6">
    <source>
        <dbReference type="PROSITE" id="PS50011"/>
    </source>
</evidence>
<dbReference type="GO" id="GO:0005524">
    <property type="term" value="F:ATP binding"/>
    <property type="evidence" value="ECO:0007669"/>
    <property type="project" value="UniProtKB-KW"/>
</dbReference>
<organism evidence="7 8">
    <name type="scientific">Rubroshorea leprosula</name>
    <dbReference type="NCBI Taxonomy" id="152421"/>
    <lineage>
        <taxon>Eukaryota</taxon>
        <taxon>Viridiplantae</taxon>
        <taxon>Streptophyta</taxon>
        <taxon>Embryophyta</taxon>
        <taxon>Tracheophyta</taxon>
        <taxon>Spermatophyta</taxon>
        <taxon>Magnoliopsida</taxon>
        <taxon>eudicotyledons</taxon>
        <taxon>Gunneridae</taxon>
        <taxon>Pentapetalae</taxon>
        <taxon>rosids</taxon>
        <taxon>malvids</taxon>
        <taxon>Malvales</taxon>
        <taxon>Dipterocarpaceae</taxon>
        <taxon>Rubroshorea</taxon>
    </lineage>
</organism>
<dbReference type="InterPro" id="IPR011009">
    <property type="entry name" value="Kinase-like_dom_sf"/>
</dbReference>
<evidence type="ECO:0000256" key="5">
    <source>
        <dbReference type="ARBA" id="ARBA00022840"/>
    </source>
</evidence>
<dbReference type="PROSITE" id="PS50011">
    <property type="entry name" value="PROTEIN_KINASE_DOM"/>
    <property type="match status" value="1"/>
</dbReference>
<dbReference type="Gene3D" id="3.30.200.20">
    <property type="entry name" value="Phosphorylase Kinase, domain 1"/>
    <property type="match status" value="1"/>
</dbReference>
<evidence type="ECO:0000256" key="3">
    <source>
        <dbReference type="ARBA" id="ARBA00022741"/>
    </source>
</evidence>
<dbReference type="FunFam" id="3.30.200.20:FF:000039">
    <property type="entry name" value="receptor-like protein kinase FERONIA"/>
    <property type="match status" value="1"/>
</dbReference>
<dbReference type="Proteomes" id="UP001054252">
    <property type="component" value="Unassembled WGS sequence"/>
</dbReference>
<accession>A0AAV5MRH7</accession>
<dbReference type="InterPro" id="IPR000719">
    <property type="entry name" value="Prot_kinase_dom"/>
</dbReference>
<name>A0AAV5MRH7_9ROSI</name>
<proteinExistence type="predicted"/>
<dbReference type="AlphaFoldDB" id="A0AAV5MRH7"/>
<dbReference type="GO" id="GO:0009506">
    <property type="term" value="C:plasmodesma"/>
    <property type="evidence" value="ECO:0007669"/>
    <property type="project" value="TreeGrafter"/>
</dbReference>
<evidence type="ECO:0000313" key="7">
    <source>
        <dbReference type="EMBL" id="GKV51609.1"/>
    </source>
</evidence>
<dbReference type="Pfam" id="PF07714">
    <property type="entry name" value="PK_Tyr_Ser-Thr"/>
    <property type="match status" value="1"/>
</dbReference>
<dbReference type="GO" id="GO:0004714">
    <property type="term" value="F:transmembrane receptor protein tyrosine kinase activity"/>
    <property type="evidence" value="ECO:0007669"/>
    <property type="project" value="InterPro"/>
</dbReference>
<gene>
    <name evidence="7" type="ORF">SLEP1_g58244</name>
</gene>
<keyword evidence="8" id="KW-1185">Reference proteome</keyword>
<dbReference type="EMBL" id="BPVZ01000518">
    <property type="protein sequence ID" value="GKV51609.1"/>
    <property type="molecule type" value="Genomic_DNA"/>
</dbReference>
<keyword evidence="4" id="KW-0418">Kinase</keyword>
<dbReference type="SUPFAM" id="SSF56112">
    <property type="entry name" value="Protein kinase-like (PK-like)"/>
    <property type="match status" value="1"/>
</dbReference>
<dbReference type="GO" id="GO:0004674">
    <property type="term" value="F:protein serine/threonine kinase activity"/>
    <property type="evidence" value="ECO:0007669"/>
    <property type="project" value="UniProtKB-KW"/>
</dbReference>
<feature type="domain" description="Protein kinase" evidence="6">
    <location>
        <begin position="69"/>
        <end position="352"/>
    </location>
</feature>
<keyword evidence="2" id="KW-0808">Transferase</keyword>
<dbReference type="InterPro" id="IPR045272">
    <property type="entry name" value="ANXUR1/2-like"/>
</dbReference>
<keyword evidence="1" id="KW-0723">Serine/threonine-protein kinase</keyword>
<reference evidence="7 8" key="1">
    <citation type="journal article" date="2021" name="Commun. Biol.">
        <title>The genome of Shorea leprosula (Dipterocarpaceae) highlights the ecological relevance of drought in aseasonal tropical rainforests.</title>
        <authorList>
            <person name="Ng K.K.S."/>
            <person name="Kobayashi M.J."/>
            <person name="Fawcett J.A."/>
            <person name="Hatakeyama M."/>
            <person name="Paape T."/>
            <person name="Ng C.H."/>
            <person name="Ang C.C."/>
            <person name="Tnah L.H."/>
            <person name="Lee C.T."/>
            <person name="Nishiyama T."/>
            <person name="Sese J."/>
            <person name="O'Brien M.J."/>
            <person name="Copetti D."/>
            <person name="Mohd Noor M.I."/>
            <person name="Ong R.C."/>
            <person name="Putra M."/>
            <person name="Sireger I.Z."/>
            <person name="Indrioko S."/>
            <person name="Kosugi Y."/>
            <person name="Izuno A."/>
            <person name="Isagi Y."/>
            <person name="Lee S.L."/>
            <person name="Shimizu K.K."/>
        </authorList>
    </citation>
    <scope>NUCLEOTIDE SEQUENCE [LARGE SCALE GENOMIC DNA]</scope>
    <source>
        <strain evidence="7">214</strain>
    </source>
</reference>
<dbReference type="Gene3D" id="1.10.510.10">
    <property type="entry name" value="Transferase(Phosphotransferase) domain 1"/>
    <property type="match status" value="1"/>
</dbReference>
<evidence type="ECO:0000256" key="2">
    <source>
        <dbReference type="ARBA" id="ARBA00022679"/>
    </source>
</evidence>
<evidence type="ECO:0000256" key="1">
    <source>
        <dbReference type="ARBA" id="ARBA00022527"/>
    </source>
</evidence>
<protein>
    <recommendedName>
        <fullName evidence="6">Protein kinase domain-containing protein</fullName>
    </recommendedName>
</protein>
<keyword evidence="3" id="KW-0547">Nucleotide-binding</keyword>
<evidence type="ECO:0000256" key="4">
    <source>
        <dbReference type="ARBA" id="ARBA00022777"/>
    </source>
</evidence>
<dbReference type="PANTHER" id="PTHR27003">
    <property type="entry name" value="OS07G0166700 PROTEIN"/>
    <property type="match status" value="1"/>
</dbReference>
<dbReference type="InterPro" id="IPR001245">
    <property type="entry name" value="Ser-Thr/Tyr_kinase_cat_dom"/>
</dbReference>
<dbReference type="GO" id="GO:0005886">
    <property type="term" value="C:plasma membrane"/>
    <property type="evidence" value="ECO:0007669"/>
    <property type="project" value="TreeGrafter"/>
</dbReference>